<dbReference type="Proteomes" id="UP000013111">
    <property type="component" value="Unassembled WGS sequence"/>
</dbReference>
<proteinExistence type="predicted"/>
<reference evidence="1 2" key="2">
    <citation type="submission" date="2013-04" db="EMBL/GenBank/DDBJ databases">
        <title>Comparative genomics of 12 strains of Erwinia amylovora identifies a pan-genome with a large conserved core and provides insights into host specificity.</title>
        <authorList>
            <person name="Mann R.A."/>
            <person name="Smits T.H.M."/>
            <person name="Buehlmann A."/>
            <person name="Blom J."/>
            <person name="Goesmann A."/>
            <person name="Frey J.E."/>
            <person name="Plummer K.M."/>
            <person name="Beer S.V."/>
            <person name="Luck J."/>
            <person name="Duffy B."/>
            <person name="Rodoni B."/>
        </authorList>
    </citation>
    <scope>NUCLEOTIDE SEQUENCE [LARGE SCALE GENOMIC DNA]</scope>
    <source>
        <strain evidence="2">CFBP 1232</strain>
    </source>
</reference>
<evidence type="ECO:0000313" key="1">
    <source>
        <dbReference type="EMBL" id="CCO92548.1"/>
    </source>
</evidence>
<protein>
    <submittedName>
        <fullName evidence="1">Uncharacterized protein</fullName>
    </submittedName>
</protein>
<sequence>MPDEIIRAFKNQEVHYFHIRILAVMLKFFLKSPQIA</sequence>
<dbReference type="EMBL" id="CAPB01000007">
    <property type="protein sequence ID" value="CCO92548.1"/>
    <property type="molecule type" value="Genomic_DNA"/>
</dbReference>
<comment type="caution">
    <text evidence="1">The sequence shown here is derived from an EMBL/GenBank/DDBJ whole genome shotgun (WGS) entry which is preliminary data.</text>
</comment>
<reference evidence="1 2" key="1">
    <citation type="submission" date="2012-11" db="EMBL/GenBank/DDBJ databases">
        <authorList>
            <person name="Linke B."/>
        </authorList>
    </citation>
    <scope>NUCLEOTIDE SEQUENCE [LARGE SCALE GENOMIC DNA]</scope>
    <source>
        <strain evidence="2">CFBP 1232</strain>
    </source>
</reference>
<accession>A0A831EPX6</accession>
<gene>
    <name evidence="1" type="ORF">BN437_0583</name>
</gene>
<organism evidence="1 2">
    <name type="scientific">Erwinia amylovora NBRC 12687 = CFBP 1232</name>
    <dbReference type="NCBI Taxonomy" id="1219359"/>
    <lineage>
        <taxon>Bacteria</taxon>
        <taxon>Pseudomonadati</taxon>
        <taxon>Pseudomonadota</taxon>
        <taxon>Gammaproteobacteria</taxon>
        <taxon>Enterobacterales</taxon>
        <taxon>Erwiniaceae</taxon>
        <taxon>Erwinia</taxon>
    </lineage>
</organism>
<dbReference type="AlphaFoldDB" id="A0A831EPX6"/>
<evidence type="ECO:0000313" key="2">
    <source>
        <dbReference type="Proteomes" id="UP000013111"/>
    </source>
</evidence>
<name>A0A831EPX6_ERWAM</name>